<organism evidence="1">
    <name type="scientific">marine sediment metagenome</name>
    <dbReference type="NCBI Taxonomy" id="412755"/>
    <lineage>
        <taxon>unclassified sequences</taxon>
        <taxon>metagenomes</taxon>
        <taxon>ecological metagenomes</taxon>
    </lineage>
</organism>
<proteinExistence type="predicted"/>
<reference evidence="1" key="1">
    <citation type="journal article" date="2014" name="Front. Microbiol.">
        <title>High frequency of phylogenetically diverse reductive dehalogenase-homologous genes in deep subseafloor sedimentary metagenomes.</title>
        <authorList>
            <person name="Kawai M."/>
            <person name="Futagami T."/>
            <person name="Toyoda A."/>
            <person name="Takaki Y."/>
            <person name="Nishi S."/>
            <person name="Hori S."/>
            <person name="Arai W."/>
            <person name="Tsubouchi T."/>
            <person name="Morono Y."/>
            <person name="Uchiyama I."/>
            <person name="Ito T."/>
            <person name="Fujiyama A."/>
            <person name="Inagaki F."/>
            <person name="Takami H."/>
        </authorList>
    </citation>
    <scope>NUCLEOTIDE SEQUENCE</scope>
    <source>
        <strain evidence="1">Expedition CK06-06</strain>
    </source>
</reference>
<gene>
    <name evidence="1" type="ORF">S03H2_20360</name>
</gene>
<accession>X1EVB5</accession>
<comment type="caution">
    <text evidence="1">The sequence shown here is derived from an EMBL/GenBank/DDBJ whole genome shotgun (WGS) entry which is preliminary data.</text>
</comment>
<protein>
    <submittedName>
        <fullName evidence="1">Uncharacterized protein</fullName>
    </submittedName>
</protein>
<dbReference type="EMBL" id="BARU01010724">
    <property type="protein sequence ID" value="GAH36487.1"/>
    <property type="molecule type" value="Genomic_DNA"/>
</dbReference>
<sequence>MLVIQFKDFGQKVPDYLNSIEAGLLSYERYYQRLIKTEQLKEVLDAITNELKNFVVLTAKKTPEFTKNLFKFSF</sequence>
<name>X1EVB5_9ZZZZ</name>
<dbReference type="AlphaFoldDB" id="X1EVB5"/>
<evidence type="ECO:0000313" key="1">
    <source>
        <dbReference type="EMBL" id="GAH36487.1"/>
    </source>
</evidence>